<dbReference type="EMBL" id="JALHLG010000005">
    <property type="protein sequence ID" value="MCJ2186457.1"/>
    <property type="molecule type" value="Genomic_DNA"/>
</dbReference>
<dbReference type="SUPFAM" id="SSF100950">
    <property type="entry name" value="NagB/RpiA/CoA transferase-like"/>
    <property type="match status" value="1"/>
</dbReference>
<dbReference type="GO" id="GO:0030272">
    <property type="term" value="F:5-formyltetrahydrofolate cyclo-ligase activity"/>
    <property type="evidence" value="ECO:0007669"/>
    <property type="project" value="UniProtKB-EC"/>
</dbReference>
<organism evidence="2 3">
    <name type="scientific">Novosphingobium beihaiensis</name>
    <dbReference type="NCBI Taxonomy" id="2930389"/>
    <lineage>
        <taxon>Bacteria</taxon>
        <taxon>Pseudomonadati</taxon>
        <taxon>Pseudomonadota</taxon>
        <taxon>Alphaproteobacteria</taxon>
        <taxon>Sphingomonadales</taxon>
        <taxon>Sphingomonadaceae</taxon>
        <taxon>Novosphingobium</taxon>
    </lineage>
</organism>
<evidence type="ECO:0000313" key="2">
    <source>
        <dbReference type="EMBL" id="MCJ2186457.1"/>
    </source>
</evidence>
<dbReference type="Proteomes" id="UP001202281">
    <property type="component" value="Unassembled WGS sequence"/>
</dbReference>
<dbReference type="RefSeq" id="WP_243918860.1">
    <property type="nucleotide sequence ID" value="NZ_JALHLG010000005.1"/>
</dbReference>
<dbReference type="PANTHER" id="PTHR23407">
    <property type="entry name" value="ATPASE INHIBITOR/5-FORMYLTETRAHYDROFOLATE CYCLO-LIGASE"/>
    <property type="match status" value="1"/>
</dbReference>
<reference evidence="2 3" key="1">
    <citation type="submission" date="2022-04" db="EMBL/GenBank/DDBJ databases">
        <title>Identification of a novel bacterium isolated from mangrove sediments.</title>
        <authorList>
            <person name="Pan X."/>
        </authorList>
    </citation>
    <scope>NUCLEOTIDE SEQUENCE [LARGE SCALE GENOMIC DNA]</scope>
    <source>
        <strain evidence="2 3">B2638</strain>
    </source>
</reference>
<comment type="catalytic activity">
    <reaction evidence="1">
        <text>(6S)-5-formyl-5,6,7,8-tetrahydrofolate + ATP = (6R)-5,10-methenyltetrahydrofolate + ADP + phosphate</text>
        <dbReference type="Rhea" id="RHEA:10488"/>
        <dbReference type="ChEBI" id="CHEBI:30616"/>
        <dbReference type="ChEBI" id="CHEBI:43474"/>
        <dbReference type="ChEBI" id="CHEBI:57455"/>
        <dbReference type="ChEBI" id="CHEBI:57457"/>
        <dbReference type="ChEBI" id="CHEBI:456216"/>
        <dbReference type="EC" id="6.3.3.2"/>
    </reaction>
</comment>
<dbReference type="PANTHER" id="PTHR23407:SF11">
    <property type="entry name" value="CHROMOSOME UNDETERMINED SCAFFOLD_24, WHOLE GENOME SHOTGUN SEQUENCE"/>
    <property type="match status" value="1"/>
</dbReference>
<name>A0ABT0BN25_9SPHN</name>
<dbReference type="Gene3D" id="3.40.50.10420">
    <property type="entry name" value="NagB/RpiA/CoA transferase-like"/>
    <property type="match status" value="1"/>
</dbReference>
<keyword evidence="1" id="KW-0067">ATP-binding</keyword>
<dbReference type="InterPro" id="IPR024185">
    <property type="entry name" value="FTHF_cligase-like_sf"/>
</dbReference>
<comment type="caution">
    <text evidence="2">The sequence shown here is derived from an EMBL/GenBank/DDBJ whole genome shotgun (WGS) entry which is preliminary data.</text>
</comment>
<dbReference type="Pfam" id="PF01812">
    <property type="entry name" value="5-FTHF_cyc-lig"/>
    <property type="match status" value="1"/>
</dbReference>
<dbReference type="EC" id="6.3.3.2" evidence="1"/>
<proteinExistence type="inferred from homology"/>
<keyword evidence="1" id="KW-0547">Nucleotide-binding</keyword>
<dbReference type="InterPro" id="IPR002698">
    <property type="entry name" value="FTHF_cligase"/>
</dbReference>
<keyword evidence="1" id="KW-0460">Magnesium</keyword>
<comment type="similarity">
    <text evidence="1">Belongs to the 5-formyltetrahydrofolate cyclo-ligase family.</text>
</comment>
<keyword evidence="2" id="KW-0436">Ligase</keyword>
<keyword evidence="3" id="KW-1185">Reference proteome</keyword>
<gene>
    <name evidence="2" type="ORF">MTR66_06455</name>
</gene>
<comment type="cofactor">
    <cofactor evidence="1">
        <name>Mg(2+)</name>
        <dbReference type="ChEBI" id="CHEBI:18420"/>
    </cofactor>
</comment>
<evidence type="ECO:0000313" key="3">
    <source>
        <dbReference type="Proteomes" id="UP001202281"/>
    </source>
</evidence>
<dbReference type="PIRSF" id="PIRSF006806">
    <property type="entry name" value="FTHF_cligase"/>
    <property type="match status" value="1"/>
</dbReference>
<sequence>MVDPSPPTSPADEKAALRKAFRQARADHAASLPQNLRALVLNRPPAPIAGMMPEGAVVGLYYPTGAEAPATGWAHWLAENGRQIALPWFAARDAAMEFRSWSNPWDDGLLVPGPWRALQPPDDSDAIVPDIVIVPLLAFTAAGHRLGQGGGHYDRWLAAHPGVRAIGLAWDCQIAEELPFEPHDQPLAAVVTPTRIYEGQP</sequence>
<accession>A0ABT0BN25</accession>
<dbReference type="NCBIfam" id="TIGR02727">
    <property type="entry name" value="MTHFS_bact"/>
    <property type="match status" value="1"/>
</dbReference>
<protein>
    <recommendedName>
        <fullName evidence="1">5-formyltetrahydrofolate cyclo-ligase</fullName>
        <ecNumber evidence="1">6.3.3.2</ecNumber>
    </recommendedName>
</protein>
<dbReference type="InterPro" id="IPR037171">
    <property type="entry name" value="NagB/RpiA_transferase-like"/>
</dbReference>
<keyword evidence="1" id="KW-0479">Metal-binding</keyword>
<evidence type="ECO:0000256" key="1">
    <source>
        <dbReference type="RuleBase" id="RU361279"/>
    </source>
</evidence>